<dbReference type="EMBL" id="CP029479">
    <property type="protein sequence ID" value="AWM76441.1"/>
    <property type="molecule type" value="Genomic_DNA"/>
</dbReference>
<keyword evidence="1" id="KW-0812">Transmembrane</keyword>
<evidence type="ECO:0000256" key="1">
    <source>
        <dbReference type="SAM" id="Phobius"/>
    </source>
</evidence>
<reference evidence="3" key="1">
    <citation type="submission" date="2018-05" db="EMBL/GenBank/DDBJ databases">
        <title>Genome sequencing of Phenylobacterium sp. HYN0004.</title>
        <authorList>
            <person name="Yi H."/>
            <person name="Baek C."/>
        </authorList>
    </citation>
    <scope>NUCLEOTIDE SEQUENCE [LARGE SCALE GENOMIC DNA]</scope>
    <source>
        <strain evidence="3">HYN0004</strain>
    </source>
</reference>
<sequence length="132" mass="13061">MKPGRLLLAVCGAAALAAASGVFVVALCLALFTVLEPVIGPAGAAASVAAACLLVLATAGLTLIFLAAGRSRRAPAPETGDLGASLMDLASRRPFMALFGAAAVTALGVAALRNPRTASGLISLVLGLRRPR</sequence>
<evidence type="ECO:0000313" key="2">
    <source>
        <dbReference type="EMBL" id="AWM76441.1"/>
    </source>
</evidence>
<dbReference type="AlphaFoldDB" id="A0A2Z3HSV0"/>
<dbReference type="KEGG" id="phb:HYN04_00885"/>
<feature type="transmembrane region" description="Helical" evidence="1">
    <location>
        <begin position="95"/>
        <end position="112"/>
    </location>
</feature>
<keyword evidence="3" id="KW-1185">Reference proteome</keyword>
<gene>
    <name evidence="2" type="ORF">HYN04_00885</name>
</gene>
<proteinExistence type="predicted"/>
<keyword evidence="1" id="KW-0472">Membrane</keyword>
<keyword evidence="1" id="KW-1133">Transmembrane helix</keyword>
<evidence type="ECO:0000313" key="3">
    <source>
        <dbReference type="Proteomes" id="UP000247763"/>
    </source>
</evidence>
<dbReference type="RefSeq" id="WP_110449010.1">
    <property type="nucleotide sequence ID" value="NZ_CP029479.1"/>
</dbReference>
<feature type="transmembrane region" description="Helical" evidence="1">
    <location>
        <begin position="46"/>
        <end position="68"/>
    </location>
</feature>
<name>A0A2Z3HSV0_9CAUL</name>
<dbReference type="Proteomes" id="UP000247763">
    <property type="component" value="Chromosome"/>
</dbReference>
<protein>
    <submittedName>
        <fullName evidence="2">Uncharacterized protein</fullName>
    </submittedName>
</protein>
<organism evidence="2 3">
    <name type="scientific">Phenylobacterium parvum</name>
    <dbReference type="NCBI Taxonomy" id="2201350"/>
    <lineage>
        <taxon>Bacteria</taxon>
        <taxon>Pseudomonadati</taxon>
        <taxon>Pseudomonadota</taxon>
        <taxon>Alphaproteobacteria</taxon>
        <taxon>Caulobacterales</taxon>
        <taxon>Caulobacteraceae</taxon>
        <taxon>Phenylobacterium</taxon>
    </lineage>
</organism>
<accession>A0A2Z3HSV0</accession>